<dbReference type="OrthoDB" id="1924287at2759"/>
<dbReference type="AlphaFoldDB" id="A0A9W6XFB3"/>
<gene>
    <name evidence="2" type="ORF">Plil01_001591000</name>
</gene>
<sequence length="124" mass="14182">MLALAVLTLLANPTDDSVEVAVNFTKECGQILAELCPEELRGLRGFRGILHEGEREITHGEDKLDVLRFDPDYEKNEQMCGIDDDGDDGDELQITWQFRTTQSRISSIYDYHVQYHTRRSAFTS</sequence>
<organism evidence="2 3">
    <name type="scientific">Phytophthora lilii</name>
    <dbReference type="NCBI Taxonomy" id="2077276"/>
    <lineage>
        <taxon>Eukaryota</taxon>
        <taxon>Sar</taxon>
        <taxon>Stramenopiles</taxon>
        <taxon>Oomycota</taxon>
        <taxon>Peronosporomycetes</taxon>
        <taxon>Peronosporales</taxon>
        <taxon>Peronosporaceae</taxon>
        <taxon>Phytophthora</taxon>
    </lineage>
</organism>
<evidence type="ECO:0000313" key="3">
    <source>
        <dbReference type="Proteomes" id="UP001165083"/>
    </source>
</evidence>
<name>A0A9W6XFB3_9STRA</name>
<dbReference type="Proteomes" id="UP001165083">
    <property type="component" value="Unassembled WGS sequence"/>
</dbReference>
<keyword evidence="3" id="KW-1185">Reference proteome</keyword>
<accession>A0A9W6XFB3</accession>
<protein>
    <submittedName>
        <fullName evidence="2">Unnamed protein product</fullName>
    </submittedName>
</protein>
<feature type="signal peptide" evidence="1">
    <location>
        <begin position="1"/>
        <end position="16"/>
    </location>
</feature>
<feature type="chain" id="PRO_5040739737" evidence="1">
    <location>
        <begin position="17"/>
        <end position="124"/>
    </location>
</feature>
<proteinExistence type="predicted"/>
<evidence type="ECO:0000256" key="1">
    <source>
        <dbReference type="SAM" id="SignalP"/>
    </source>
</evidence>
<dbReference type="EMBL" id="BSXW01001601">
    <property type="protein sequence ID" value="GMF37921.1"/>
    <property type="molecule type" value="Genomic_DNA"/>
</dbReference>
<reference evidence="2" key="1">
    <citation type="submission" date="2023-04" db="EMBL/GenBank/DDBJ databases">
        <title>Phytophthora lilii NBRC 32176.</title>
        <authorList>
            <person name="Ichikawa N."/>
            <person name="Sato H."/>
            <person name="Tonouchi N."/>
        </authorList>
    </citation>
    <scope>NUCLEOTIDE SEQUENCE</scope>
    <source>
        <strain evidence="2">NBRC 32176</strain>
    </source>
</reference>
<comment type="caution">
    <text evidence="2">The sequence shown here is derived from an EMBL/GenBank/DDBJ whole genome shotgun (WGS) entry which is preliminary data.</text>
</comment>
<evidence type="ECO:0000313" key="2">
    <source>
        <dbReference type="EMBL" id="GMF37921.1"/>
    </source>
</evidence>
<keyword evidence="1" id="KW-0732">Signal</keyword>